<protein>
    <submittedName>
        <fullName evidence="2">Uncharacterized protein</fullName>
    </submittedName>
</protein>
<sequence>MNAKIKLAAIHGRTLQKKGSSPEAAKGRPSGHRWRDVMSPRAIFAGTNRGEPGQIE</sequence>
<name>A0ABV3QTD6_9GAMM</name>
<organism evidence="2 3">
    <name type="scientific">Rhodanobacter geophilus</name>
    <dbReference type="NCBI Taxonomy" id="3162488"/>
    <lineage>
        <taxon>Bacteria</taxon>
        <taxon>Pseudomonadati</taxon>
        <taxon>Pseudomonadota</taxon>
        <taxon>Gammaproteobacteria</taxon>
        <taxon>Lysobacterales</taxon>
        <taxon>Rhodanobacteraceae</taxon>
        <taxon>Rhodanobacter</taxon>
    </lineage>
</organism>
<dbReference type="EMBL" id="JBFOHL010000018">
    <property type="protein sequence ID" value="MEW9625734.1"/>
    <property type="molecule type" value="Genomic_DNA"/>
</dbReference>
<dbReference type="RefSeq" id="WP_367846020.1">
    <property type="nucleotide sequence ID" value="NZ_JBFOHL010000018.1"/>
</dbReference>
<evidence type="ECO:0000256" key="1">
    <source>
        <dbReference type="SAM" id="MobiDB-lite"/>
    </source>
</evidence>
<accession>A0ABV3QTD6</accession>
<dbReference type="Proteomes" id="UP001556170">
    <property type="component" value="Unassembled WGS sequence"/>
</dbReference>
<reference evidence="2 3" key="1">
    <citation type="submission" date="2024-06" db="EMBL/GenBank/DDBJ databases">
        <authorList>
            <person name="Woo H."/>
        </authorList>
    </citation>
    <scope>NUCLEOTIDE SEQUENCE [LARGE SCALE GENOMIC DNA]</scope>
    <source>
        <strain evidence="2 3">S2-g</strain>
    </source>
</reference>
<proteinExistence type="predicted"/>
<evidence type="ECO:0000313" key="2">
    <source>
        <dbReference type="EMBL" id="MEW9625734.1"/>
    </source>
</evidence>
<evidence type="ECO:0000313" key="3">
    <source>
        <dbReference type="Proteomes" id="UP001556170"/>
    </source>
</evidence>
<feature type="region of interest" description="Disordered" evidence="1">
    <location>
        <begin position="12"/>
        <end position="56"/>
    </location>
</feature>
<keyword evidence="3" id="KW-1185">Reference proteome</keyword>
<comment type="caution">
    <text evidence="2">The sequence shown here is derived from an EMBL/GenBank/DDBJ whole genome shotgun (WGS) entry which is preliminary data.</text>
</comment>
<gene>
    <name evidence="2" type="ORF">ABQJ56_16025</name>
</gene>